<dbReference type="Proteomes" id="UP000823674">
    <property type="component" value="Chromosome A09"/>
</dbReference>
<keyword evidence="1" id="KW-0862">Zinc</keyword>
<evidence type="ECO:0000313" key="4">
    <source>
        <dbReference type="EMBL" id="KAG5384936.1"/>
    </source>
</evidence>
<feature type="region of interest" description="Disordered" evidence="2">
    <location>
        <begin position="313"/>
        <end position="343"/>
    </location>
</feature>
<gene>
    <name evidence="4" type="primary">A09g512860.1_BraROA</name>
    <name evidence="4" type="ORF">IGI04_036406</name>
</gene>
<sequence length="469" mass="52509">MAITRISFGRYYKLEAGRELSRTGSKHDGIEARRENPKFGENPNFGIIDFSKKPEAREIFSIKVRIHLEFIKNIHLIRTGVEKYSGLIAGRKFTGRVEISRMDREARAGLIYEIRTSTRCRETCDRSMLSDMCALSVNLGEVRPWIRHLEDMVSLCMMSWSCHQTCGARGAATHASGAMRGDTRAATRLRKLEKESSSFDRFRVFSAVFENSYSTRFESTSKRGSARLKISSEVGLLVKVKKGFGMQKTDSGSRPRSTKNNEGTMIRNFMYGLKPEIGSRLAGSNFNSLSDLVEKAVNVETAVETEKMVTQYSGRHSKFNQGERSNYNKGPRFNKGKGRGGQSNYRGNSGVCYTCRQPGHISRVCPNNQRNNQRGNQQGYPQIRIEDVTCFSCGKKGHYASSCPNKPIPATPLAIRAPPSRPAIEPAPKKQNLGGRVYALEIENPDNAGPSHGPITEARRFRNPSFLSH</sequence>
<proteinExistence type="predicted"/>
<keyword evidence="1" id="KW-0479">Metal-binding</keyword>
<dbReference type="InterPro" id="IPR001878">
    <property type="entry name" value="Znf_CCHC"/>
</dbReference>
<feature type="compositionally biased region" description="Polar residues" evidence="2">
    <location>
        <begin position="313"/>
        <end position="328"/>
    </location>
</feature>
<dbReference type="SUPFAM" id="SSF57756">
    <property type="entry name" value="Retrovirus zinc finger-like domains"/>
    <property type="match status" value="1"/>
</dbReference>
<organism evidence="4 5">
    <name type="scientific">Brassica rapa subsp. trilocularis</name>
    <dbReference type="NCBI Taxonomy" id="1813537"/>
    <lineage>
        <taxon>Eukaryota</taxon>
        <taxon>Viridiplantae</taxon>
        <taxon>Streptophyta</taxon>
        <taxon>Embryophyta</taxon>
        <taxon>Tracheophyta</taxon>
        <taxon>Spermatophyta</taxon>
        <taxon>Magnoliopsida</taxon>
        <taxon>eudicotyledons</taxon>
        <taxon>Gunneridae</taxon>
        <taxon>Pentapetalae</taxon>
        <taxon>rosids</taxon>
        <taxon>malvids</taxon>
        <taxon>Brassicales</taxon>
        <taxon>Brassicaceae</taxon>
        <taxon>Brassiceae</taxon>
        <taxon>Brassica</taxon>
    </lineage>
</organism>
<evidence type="ECO:0000259" key="3">
    <source>
        <dbReference type="PROSITE" id="PS50158"/>
    </source>
</evidence>
<evidence type="ECO:0000256" key="2">
    <source>
        <dbReference type="SAM" id="MobiDB-lite"/>
    </source>
</evidence>
<dbReference type="InterPro" id="IPR036875">
    <property type="entry name" value="Znf_CCHC_sf"/>
</dbReference>
<name>A0ABQ7LI80_BRACM</name>
<feature type="domain" description="CCHC-type" evidence="3">
    <location>
        <begin position="352"/>
        <end position="367"/>
    </location>
</feature>
<comment type="caution">
    <text evidence="4">The sequence shown here is derived from an EMBL/GenBank/DDBJ whole genome shotgun (WGS) entry which is preliminary data.</text>
</comment>
<dbReference type="Gene3D" id="4.10.60.10">
    <property type="entry name" value="Zinc finger, CCHC-type"/>
    <property type="match status" value="2"/>
</dbReference>
<keyword evidence="5" id="KW-1185">Reference proteome</keyword>
<reference evidence="4 5" key="1">
    <citation type="submission" date="2021-03" db="EMBL/GenBank/DDBJ databases">
        <authorList>
            <person name="King G.J."/>
            <person name="Bancroft I."/>
            <person name="Baten A."/>
            <person name="Bloomfield J."/>
            <person name="Borpatragohain P."/>
            <person name="He Z."/>
            <person name="Irish N."/>
            <person name="Irwin J."/>
            <person name="Liu K."/>
            <person name="Mauleon R.P."/>
            <person name="Moore J."/>
            <person name="Morris R."/>
            <person name="Ostergaard L."/>
            <person name="Wang B."/>
            <person name="Wells R."/>
        </authorList>
    </citation>
    <scope>NUCLEOTIDE SEQUENCE [LARGE SCALE GENOMIC DNA]</scope>
    <source>
        <strain evidence="4">R-o-18</strain>
        <tissue evidence="4">Leaf</tissue>
    </source>
</reference>
<dbReference type="EMBL" id="JADBGQ010000008">
    <property type="protein sequence ID" value="KAG5384936.1"/>
    <property type="molecule type" value="Genomic_DNA"/>
</dbReference>
<dbReference type="SMART" id="SM00343">
    <property type="entry name" value="ZnF_C2HC"/>
    <property type="match status" value="2"/>
</dbReference>
<protein>
    <recommendedName>
        <fullName evidence="3">CCHC-type domain-containing protein</fullName>
    </recommendedName>
</protein>
<dbReference type="PROSITE" id="PS50158">
    <property type="entry name" value="ZF_CCHC"/>
    <property type="match status" value="2"/>
</dbReference>
<feature type="region of interest" description="Disordered" evidence="2">
    <location>
        <begin position="444"/>
        <end position="469"/>
    </location>
</feature>
<feature type="domain" description="CCHC-type" evidence="3">
    <location>
        <begin position="390"/>
        <end position="405"/>
    </location>
</feature>
<dbReference type="PANTHER" id="PTHR23002">
    <property type="entry name" value="ZINC FINGER CCHC DOMAIN CONTAINING PROTEIN"/>
    <property type="match status" value="1"/>
</dbReference>
<dbReference type="InterPro" id="IPR051714">
    <property type="entry name" value="Znf_CCHC_NABP"/>
</dbReference>
<evidence type="ECO:0000313" key="5">
    <source>
        <dbReference type="Proteomes" id="UP000823674"/>
    </source>
</evidence>
<evidence type="ECO:0000256" key="1">
    <source>
        <dbReference type="PROSITE-ProRule" id="PRU00047"/>
    </source>
</evidence>
<accession>A0ABQ7LI80</accession>
<dbReference type="Pfam" id="PF00098">
    <property type="entry name" value="zf-CCHC"/>
    <property type="match status" value="2"/>
</dbReference>
<keyword evidence="1" id="KW-0863">Zinc-finger</keyword>